<evidence type="ECO:0000256" key="5">
    <source>
        <dbReference type="ARBA" id="ARBA00023136"/>
    </source>
</evidence>
<dbReference type="GO" id="GO:0004252">
    <property type="term" value="F:serine-type endopeptidase activity"/>
    <property type="evidence" value="ECO:0007669"/>
    <property type="project" value="InterPro"/>
</dbReference>
<organism evidence="7 8">
    <name type="scientific">Acorus gramineus</name>
    <name type="common">Dwarf sweet flag</name>
    <dbReference type="NCBI Taxonomy" id="55184"/>
    <lineage>
        <taxon>Eukaryota</taxon>
        <taxon>Viridiplantae</taxon>
        <taxon>Streptophyta</taxon>
        <taxon>Embryophyta</taxon>
        <taxon>Tracheophyta</taxon>
        <taxon>Spermatophyta</taxon>
        <taxon>Magnoliopsida</taxon>
        <taxon>Liliopsida</taxon>
        <taxon>Acoraceae</taxon>
        <taxon>Acorus</taxon>
    </lineage>
</organism>
<evidence type="ECO:0000313" key="8">
    <source>
        <dbReference type="Proteomes" id="UP001179952"/>
    </source>
</evidence>
<dbReference type="Proteomes" id="UP001179952">
    <property type="component" value="Unassembled WGS sequence"/>
</dbReference>
<dbReference type="PANTHER" id="PTHR43731">
    <property type="entry name" value="RHOMBOID PROTEASE"/>
    <property type="match status" value="1"/>
</dbReference>
<keyword evidence="3" id="KW-0812">Transmembrane</keyword>
<dbReference type="EMBL" id="JAUJYN010000009">
    <property type="protein sequence ID" value="KAK1264238.1"/>
    <property type="molecule type" value="Genomic_DNA"/>
</dbReference>
<dbReference type="InterPro" id="IPR050925">
    <property type="entry name" value="Rhomboid_protease_S54"/>
</dbReference>
<reference evidence="7" key="1">
    <citation type="journal article" date="2023" name="Nat. Commun.">
        <title>Diploid and tetraploid genomes of Acorus and the evolution of monocots.</title>
        <authorList>
            <person name="Ma L."/>
            <person name="Liu K.W."/>
            <person name="Li Z."/>
            <person name="Hsiao Y.Y."/>
            <person name="Qi Y."/>
            <person name="Fu T."/>
            <person name="Tang G.D."/>
            <person name="Zhang D."/>
            <person name="Sun W.H."/>
            <person name="Liu D.K."/>
            <person name="Li Y."/>
            <person name="Chen G.Z."/>
            <person name="Liu X.D."/>
            <person name="Liao X.Y."/>
            <person name="Jiang Y.T."/>
            <person name="Yu X."/>
            <person name="Hao Y."/>
            <person name="Huang J."/>
            <person name="Zhao X.W."/>
            <person name="Ke S."/>
            <person name="Chen Y.Y."/>
            <person name="Wu W.L."/>
            <person name="Hsu J.L."/>
            <person name="Lin Y.F."/>
            <person name="Huang M.D."/>
            <person name="Li C.Y."/>
            <person name="Huang L."/>
            <person name="Wang Z.W."/>
            <person name="Zhao X."/>
            <person name="Zhong W.Y."/>
            <person name="Peng D.H."/>
            <person name="Ahmad S."/>
            <person name="Lan S."/>
            <person name="Zhang J.S."/>
            <person name="Tsai W.C."/>
            <person name="Van de Peer Y."/>
            <person name="Liu Z.J."/>
        </authorList>
    </citation>
    <scope>NUCLEOTIDE SEQUENCE</scope>
    <source>
        <strain evidence="7">SCP</strain>
    </source>
</reference>
<keyword evidence="4" id="KW-1133">Transmembrane helix</keyword>
<name>A0AAV9AIL9_ACOGR</name>
<dbReference type="Gene3D" id="1.20.1540.10">
    <property type="entry name" value="Rhomboid-like"/>
    <property type="match status" value="1"/>
</dbReference>
<dbReference type="Pfam" id="PF01694">
    <property type="entry name" value="Rhomboid"/>
    <property type="match status" value="1"/>
</dbReference>
<protein>
    <recommendedName>
        <fullName evidence="6">Peptidase S54 rhomboid domain-containing protein</fullName>
    </recommendedName>
</protein>
<evidence type="ECO:0000256" key="2">
    <source>
        <dbReference type="ARBA" id="ARBA00009045"/>
    </source>
</evidence>
<comment type="subcellular location">
    <subcellularLocation>
        <location evidence="1">Membrane</location>
        <topology evidence="1">Multi-pass membrane protein</topology>
    </subcellularLocation>
</comment>
<keyword evidence="5" id="KW-0472">Membrane</keyword>
<evidence type="ECO:0000256" key="1">
    <source>
        <dbReference type="ARBA" id="ARBA00004141"/>
    </source>
</evidence>
<comment type="similarity">
    <text evidence="2">Belongs to the peptidase S54 family.</text>
</comment>
<accession>A0AAV9AIL9</accession>
<gene>
    <name evidence="7" type="ORF">QJS04_geneDACA018606</name>
</gene>
<evidence type="ECO:0000256" key="4">
    <source>
        <dbReference type="ARBA" id="ARBA00022989"/>
    </source>
</evidence>
<reference evidence="7" key="2">
    <citation type="submission" date="2023-06" db="EMBL/GenBank/DDBJ databases">
        <authorList>
            <person name="Ma L."/>
            <person name="Liu K.-W."/>
            <person name="Li Z."/>
            <person name="Hsiao Y.-Y."/>
            <person name="Qi Y."/>
            <person name="Fu T."/>
            <person name="Tang G."/>
            <person name="Zhang D."/>
            <person name="Sun W.-H."/>
            <person name="Liu D.-K."/>
            <person name="Li Y."/>
            <person name="Chen G.-Z."/>
            <person name="Liu X.-D."/>
            <person name="Liao X.-Y."/>
            <person name="Jiang Y.-T."/>
            <person name="Yu X."/>
            <person name="Hao Y."/>
            <person name="Huang J."/>
            <person name="Zhao X.-W."/>
            <person name="Ke S."/>
            <person name="Chen Y.-Y."/>
            <person name="Wu W.-L."/>
            <person name="Hsu J.-L."/>
            <person name="Lin Y.-F."/>
            <person name="Huang M.-D."/>
            <person name="Li C.-Y."/>
            <person name="Huang L."/>
            <person name="Wang Z.-W."/>
            <person name="Zhao X."/>
            <person name="Zhong W.-Y."/>
            <person name="Peng D.-H."/>
            <person name="Ahmad S."/>
            <person name="Lan S."/>
            <person name="Zhang J.-S."/>
            <person name="Tsai W.-C."/>
            <person name="Van De Peer Y."/>
            <person name="Liu Z.-J."/>
        </authorList>
    </citation>
    <scope>NUCLEOTIDE SEQUENCE</scope>
    <source>
        <strain evidence="7">SCP</strain>
        <tissue evidence="7">Leaves</tissue>
    </source>
</reference>
<evidence type="ECO:0000256" key="3">
    <source>
        <dbReference type="ARBA" id="ARBA00022692"/>
    </source>
</evidence>
<keyword evidence="8" id="KW-1185">Reference proteome</keyword>
<proteinExistence type="inferred from homology"/>
<evidence type="ECO:0000259" key="6">
    <source>
        <dbReference type="Pfam" id="PF01694"/>
    </source>
</evidence>
<dbReference type="AlphaFoldDB" id="A0AAV9AIL9"/>
<dbReference type="InterPro" id="IPR035952">
    <property type="entry name" value="Rhomboid-like_sf"/>
</dbReference>
<comment type="caution">
    <text evidence="7">The sequence shown here is derived from an EMBL/GenBank/DDBJ whole genome shotgun (WGS) entry which is preliminary data.</text>
</comment>
<evidence type="ECO:0000313" key="7">
    <source>
        <dbReference type="EMBL" id="KAK1264238.1"/>
    </source>
</evidence>
<dbReference type="GO" id="GO:0031969">
    <property type="term" value="C:chloroplast membrane"/>
    <property type="evidence" value="ECO:0007669"/>
    <property type="project" value="TreeGrafter"/>
</dbReference>
<dbReference type="PANTHER" id="PTHR43731:SF26">
    <property type="entry name" value="RHOMBOID-LIKE PROTEIN 10, CHLOROPLASTIC"/>
    <property type="match status" value="1"/>
</dbReference>
<dbReference type="SUPFAM" id="SSF144091">
    <property type="entry name" value="Rhomboid-like"/>
    <property type="match status" value="1"/>
</dbReference>
<dbReference type="InterPro" id="IPR022764">
    <property type="entry name" value="Peptidase_S54_rhomboid_dom"/>
</dbReference>
<sequence length="221" mass="24261">MGGIPPPQPGFPNRRDPPPLLDFFRRYDSSFQNLFHSSYLSRIKRVSSEKPVPLKRDFWGIPAIISGDNGFSRFLGNFGNSLSRRSTCTDALLSMNILFYMAQVATRGRLTAWGCLVNNTSLDHIGRLVEDRDGPRKFLAVYFTSALTGSAMSYCFLKSSSLGASDSIFGLAIGLVSQRINNWAHLGGLLGGAAVSWFICPPTRLKGDLISTAKGNKSLFE</sequence>
<feature type="domain" description="Peptidase S54 rhomboid" evidence="6">
    <location>
        <begin position="116"/>
        <end position="172"/>
    </location>
</feature>